<evidence type="ECO:0000313" key="3">
    <source>
        <dbReference type="EMBL" id="RJT77731.1"/>
    </source>
</evidence>
<comment type="caution">
    <text evidence="3">The sequence shown here is derived from an EMBL/GenBank/DDBJ whole genome shotgun (WGS) entry which is preliminary data.</text>
</comment>
<dbReference type="PANTHER" id="PTHR46268:SF6">
    <property type="entry name" value="UNIVERSAL STRESS PROTEIN UP12"/>
    <property type="match status" value="1"/>
</dbReference>
<dbReference type="Pfam" id="PF00582">
    <property type="entry name" value="Usp"/>
    <property type="match status" value="1"/>
</dbReference>
<dbReference type="SUPFAM" id="SSF52402">
    <property type="entry name" value="Adenine nucleotide alpha hydrolases-like"/>
    <property type="match status" value="1"/>
</dbReference>
<dbReference type="PRINTS" id="PR01438">
    <property type="entry name" value="UNVRSLSTRESS"/>
</dbReference>
<comment type="similarity">
    <text evidence="1">Belongs to the universal stress protein A family.</text>
</comment>
<gene>
    <name evidence="3" type="ORF">D6T63_14360</name>
</gene>
<dbReference type="PANTHER" id="PTHR46268">
    <property type="entry name" value="STRESS RESPONSE PROTEIN NHAX"/>
    <property type="match status" value="1"/>
</dbReference>
<dbReference type="Gene3D" id="3.40.50.620">
    <property type="entry name" value="HUPs"/>
    <property type="match status" value="1"/>
</dbReference>
<sequence>METTPTPGQRVIIVGVDGSCSSVAALRLAASLMPLAGDRIDALAAWQHPLVSGPYTPLEDDYEELAGRALDRAVTDAFPTGAPCVVTRRVRHGLATEILIEESRHASMVVLGSRGRGGFNGLLLGSVSSAVVERAECPVLVSHGAAQLAGGAAIAVPTVGASM</sequence>
<dbReference type="EMBL" id="QZVT01000008">
    <property type="protein sequence ID" value="RJT77731.1"/>
    <property type="molecule type" value="Genomic_DNA"/>
</dbReference>
<dbReference type="InterPro" id="IPR006015">
    <property type="entry name" value="Universal_stress_UspA"/>
</dbReference>
<protein>
    <submittedName>
        <fullName evidence="3">Universal stress protein</fullName>
    </submittedName>
</protein>
<reference evidence="3 4" key="1">
    <citation type="submission" date="2018-09" db="EMBL/GenBank/DDBJ databases">
        <title>Novel species of Arthrobacter.</title>
        <authorList>
            <person name="Liu Q."/>
            <person name="Xin Y.-H."/>
        </authorList>
    </citation>
    <scope>NUCLEOTIDE SEQUENCE [LARGE SCALE GENOMIC DNA]</scope>
    <source>
        <strain evidence="3 4">Hz2</strain>
    </source>
</reference>
<keyword evidence="4" id="KW-1185">Reference proteome</keyword>
<evidence type="ECO:0000313" key="4">
    <source>
        <dbReference type="Proteomes" id="UP000272560"/>
    </source>
</evidence>
<dbReference type="InterPro" id="IPR014729">
    <property type="entry name" value="Rossmann-like_a/b/a_fold"/>
</dbReference>
<dbReference type="RefSeq" id="WP_120149747.1">
    <property type="nucleotide sequence ID" value="NZ_QZVT01000008.1"/>
</dbReference>
<proteinExistence type="inferred from homology"/>
<organism evidence="3 4">
    <name type="scientific">Arthrobacter cheniae</name>
    <dbReference type="NCBI Taxonomy" id="1258888"/>
    <lineage>
        <taxon>Bacteria</taxon>
        <taxon>Bacillati</taxon>
        <taxon>Actinomycetota</taxon>
        <taxon>Actinomycetes</taxon>
        <taxon>Micrococcales</taxon>
        <taxon>Micrococcaceae</taxon>
        <taxon>Arthrobacter</taxon>
    </lineage>
</organism>
<evidence type="ECO:0000256" key="1">
    <source>
        <dbReference type="ARBA" id="ARBA00008791"/>
    </source>
</evidence>
<dbReference type="AlphaFoldDB" id="A0A3A5M0V3"/>
<feature type="domain" description="UspA" evidence="2">
    <location>
        <begin position="10"/>
        <end position="142"/>
    </location>
</feature>
<dbReference type="OrthoDB" id="6174426at2"/>
<accession>A0A3A5M0V3</accession>
<dbReference type="CDD" id="cd23659">
    <property type="entry name" value="USP_At3g01520-like"/>
    <property type="match status" value="1"/>
</dbReference>
<dbReference type="Proteomes" id="UP000272560">
    <property type="component" value="Unassembled WGS sequence"/>
</dbReference>
<name>A0A3A5M0V3_9MICC</name>
<evidence type="ECO:0000259" key="2">
    <source>
        <dbReference type="Pfam" id="PF00582"/>
    </source>
</evidence>
<dbReference type="InterPro" id="IPR006016">
    <property type="entry name" value="UspA"/>
</dbReference>